<sequence>MGCTSSTQTTLDPVTGQEKKKKKSGGAYPGRRGTAQPYVPPDHEFDAATGATSNVTAHFVSVGGGNALVLMDKPNKGPSQKQFISVTLPDGVSEGDSIHVQAPDGQLNEIIVPPGMGPGSTFTVEFAATPSEPTATAVAMNPATSVDAPMATSYPSPPSYDNAPYNPYDGKK</sequence>
<gene>
    <name evidence="2" type="ORF">ASEP1449_LOCUS12705</name>
</gene>
<reference evidence="2" key="1">
    <citation type="submission" date="2021-01" db="EMBL/GenBank/DDBJ databases">
        <authorList>
            <person name="Corre E."/>
            <person name="Pelletier E."/>
            <person name="Niang G."/>
            <person name="Scheremetjew M."/>
            <person name="Finn R."/>
            <person name="Kale V."/>
            <person name="Holt S."/>
            <person name="Cochrane G."/>
            <person name="Meng A."/>
            <person name="Brown T."/>
            <person name="Cohen L."/>
        </authorList>
    </citation>
    <scope>NUCLEOTIDE SEQUENCE</scope>
    <source>
        <strain evidence="2">CCMP2084</strain>
    </source>
</reference>
<dbReference type="AlphaFoldDB" id="A0A7S2XQG6"/>
<proteinExistence type="predicted"/>
<evidence type="ECO:0000256" key="1">
    <source>
        <dbReference type="SAM" id="MobiDB-lite"/>
    </source>
</evidence>
<organism evidence="2">
    <name type="scientific">Attheya septentrionalis</name>
    <dbReference type="NCBI Taxonomy" id="420275"/>
    <lineage>
        <taxon>Eukaryota</taxon>
        <taxon>Sar</taxon>
        <taxon>Stramenopiles</taxon>
        <taxon>Ochrophyta</taxon>
        <taxon>Bacillariophyta</taxon>
        <taxon>Coscinodiscophyceae</taxon>
        <taxon>Chaetocerotophycidae</taxon>
        <taxon>Chaetocerotales</taxon>
        <taxon>Attheyaceae</taxon>
        <taxon>Attheya</taxon>
    </lineage>
</organism>
<protein>
    <submittedName>
        <fullName evidence="2">Uncharacterized protein</fullName>
    </submittedName>
</protein>
<evidence type="ECO:0000313" key="2">
    <source>
        <dbReference type="EMBL" id="CAD9820872.1"/>
    </source>
</evidence>
<feature type="region of interest" description="Disordered" evidence="1">
    <location>
        <begin position="147"/>
        <end position="172"/>
    </location>
</feature>
<name>A0A7S2XQG6_9STRA</name>
<accession>A0A7S2XQG6</accession>
<feature type="compositionally biased region" description="Polar residues" evidence="1">
    <location>
        <begin position="1"/>
        <end position="12"/>
    </location>
</feature>
<dbReference type="EMBL" id="HBHQ01018928">
    <property type="protein sequence ID" value="CAD9820872.1"/>
    <property type="molecule type" value="Transcribed_RNA"/>
</dbReference>
<feature type="region of interest" description="Disordered" evidence="1">
    <location>
        <begin position="1"/>
        <end position="43"/>
    </location>
</feature>